<name>A0A1I1YBN9_9ACTN</name>
<evidence type="ECO:0000313" key="1">
    <source>
        <dbReference type="EMBL" id="SFE16408.1"/>
    </source>
</evidence>
<dbReference type="AlphaFoldDB" id="A0A1I1YBN9"/>
<reference evidence="2" key="1">
    <citation type="submission" date="2016-10" db="EMBL/GenBank/DDBJ databases">
        <authorList>
            <person name="Varghese N."/>
            <person name="Submissions S."/>
        </authorList>
    </citation>
    <scope>NUCLEOTIDE SEQUENCE [LARGE SCALE GENOMIC DNA]</scope>
    <source>
        <strain evidence="2">DSM 45004</strain>
    </source>
</reference>
<protein>
    <submittedName>
        <fullName evidence="1">Uncharacterized protein</fullName>
    </submittedName>
</protein>
<evidence type="ECO:0000313" key="2">
    <source>
        <dbReference type="Proteomes" id="UP000198716"/>
    </source>
</evidence>
<keyword evidence="2" id="KW-1185">Reference proteome</keyword>
<accession>A0A1I1YBN9</accession>
<dbReference type="EMBL" id="FOMZ01000008">
    <property type="protein sequence ID" value="SFE16408.1"/>
    <property type="molecule type" value="Genomic_DNA"/>
</dbReference>
<proteinExistence type="predicted"/>
<sequence>MDHSTWSSISCNIITCMVTPSEHVQEQLQPLCEPIHKALEFGVGKEKECRSSYGLDKQTYDYLGIHMARAFAHSWLAKHADDLGGWQLAGKHSRNGELWLRQGMTRLRMLHTRSPSDVPEAGPNEARKLYFRNLPLEGLPEQATFEELEASKLLGLWRVAPQTGEVTVRIARTIRASRCGSRFPVDVHFQLPRAADDLANAAWMPDDSGILFDDEKEEGEDDAGGFLG</sequence>
<organism evidence="1 2">
    <name type="scientific">Actinopolyspora alba</name>
    <dbReference type="NCBI Taxonomy" id="673379"/>
    <lineage>
        <taxon>Bacteria</taxon>
        <taxon>Bacillati</taxon>
        <taxon>Actinomycetota</taxon>
        <taxon>Actinomycetes</taxon>
        <taxon>Actinopolysporales</taxon>
        <taxon>Actinopolysporaceae</taxon>
        <taxon>Actinopolyspora</taxon>
        <taxon>Actinopolyspora alba group</taxon>
    </lineage>
</organism>
<dbReference type="Proteomes" id="UP000198716">
    <property type="component" value="Unassembled WGS sequence"/>
</dbReference>
<gene>
    <name evidence="1" type="ORF">SAMN04487819_108281</name>
</gene>